<dbReference type="PANTHER" id="PTHR43687">
    <property type="entry name" value="ADENYLYLSULFATE REDUCTASE, BETA SUBUNIT"/>
    <property type="match status" value="1"/>
</dbReference>
<dbReference type="AlphaFoldDB" id="A0A7L9FIW8"/>
<evidence type="ECO:0000256" key="2">
    <source>
        <dbReference type="ARBA" id="ARBA00022723"/>
    </source>
</evidence>
<dbReference type="EMBL" id="CP062310">
    <property type="protein sequence ID" value="QOJ78864.1"/>
    <property type="molecule type" value="Genomic_DNA"/>
</dbReference>
<dbReference type="Pfam" id="PF12800">
    <property type="entry name" value="Fer4_4"/>
    <property type="match status" value="1"/>
</dbReference>
<evidence type="ECO:0000256" key="3">
    <source>
        <dbReference type="ARBA" id="ARBA00023004"/>
    </source>
</evidence>
<evidence type="ECO:0000313" key="6">
    <source>
        <dbReference type="EMBL" id="QOJ78864.1"/>
    </source>
</evidence>
<feature type="domain" description="4Fe-4S ferredoxin-type" evidence="5">
    <location>
        <begin position="345"/>
        <end position="374"/>
    </location>
</feature>
<dbReference type="Proteomes" id="UP000594121">
    <property type="component" value="Chromosome"/>
</dbReference>
<dbReference type="InterPro" id="IPR017896">
    <property type="entry name" value="4Fe4S_Fe-S-bd"/>
</dbReference>
<dbReference type="KEGG" id="thel:IG193_09000"/>
<keyword evidence="1" id="KW-0004">4Fe-4S</keyword>
<evidence type="ECO:0000256" key="4">
    <source>
        <dbReference type="ARBA" id="ARBA00023014"/>
    </source>
</evidence>
<feature type="domain" description="4Fe-4S ferredoxin-type" evidence="5">
    <location>
        <begin position="119"/>
        <end position="147"/>
    </location>
</feature>
<organism evidence="6 7">
    <name type="scientific">Infirmifilum lucidum</name>
    <dbReference type="NCBI Taxonomy" id="2776706"/>
    <lineage>
        <taxon>Archaea</taxon>
        <taxon>Thermoproteota</taxon>
        <taxon>Thermoprotei</taxon>
        <taxon>Thermofilales</taxon>
        <taxon>Thermofilaceae</taxon>
        <taxon>Infirmifilum</taxon>
    </lineage>
</organism>
<feature type="domain" description="4Fe-4S ferredoxin-type" evidence="5">
    <location>
        <begin position="313"/>
        <end position="342"/>
    </location>
</feature>
<keyword evidence="4" id="KW-0411">Iron-sulfur</keyword>
<feature type="domain" description="4Fe-4S ferredoxin-type" evidence="5">
    <location>
        <begin position="149"/>
        <end position="178"/>
    </location>
</feature>
<proteinExistence type="predicted"/>
<dbReference type="RefSeq" id="WP_192818836.1">
    <property type="nucleotide sequence ID" value="NZ_CP062310.1"/>
</dbReference>
<dbReference type="InterPro" id="IPR050572">
    <property type="entry name" value="Fe-S_Ferredoxin"/>
</dbReference>
<accession>A0A7L9FIW8</accession>
<dbReference type="SUPFAM" id="SSF54862">
    <property type="entry name" value="4Fe-4S ferredoxins"/>
    <property type="match status" value="1"/>
</dbReference>
<sequence>MPEVKVVEYPSVPSSEDISRALGELDGLVLVGSWGPAEWLGLREELRRIGARWHRVVYVDRERDPQVSGLSLEDLVASFKAYLESSAGYIAVVVSDAGKRVSRRELLKAGLGVFFVYTAMPEVRAEQCLSLRSCGICLPSCPYGALSQKPPQVSERKCTECGLCASYCPTGLLYVPSHPPTAARRLFHELKSRGAANVIVTCPEGRALVYEDETGLSGAVVELPCIAALRIHEYLFARQVGLRVVPYCPNRLREKCPRGGAAEEYLSLIAETESLLAGRPEATPAWIEKLPALASPLAGDKDEWVQLSRLPLFRVDVNREACTLCGACVKACPAHALTLVRDGGYKLKFTHAECIGCGACMGVCPERAVSVVRAANPLFLSTRQSLEVASSPEAHCKRCGAQIGPEVKIKRLAGRLSRAGVPPAQLERLWLCEKCKQEALADEFREFLSSSSS</sequence>
<dbReference type="GO" id="GO:0051539">
    <property type="term" value="F:4 iron, 4 sulfur cluster binding"/>
    <property type="evidence" value="ECO:0007669"/>
    <property type="project" value="UniProtKB-KW"/>
</dbReference>
<dbReference type="Pfam" id="PF00037">
    <property type="entry name" value="Fer4"/>
    <property type="match status" value="1"/>
</dbReference>
<evidence type="ECO:0000256" key="1">
    <source>
        <dbReference type="ARBA" id="ARBA00022485"/>
    </source>
</evidence>
<dbReference type="PROSITE" id="PS00198">
    <property type="entry name" value="4FE4S_FER_1"/>
    <property type="match status" value="3"/>
</dbReference>
<evidence type="ECO:0000313" key="7">
    <source>
        <dbReference type="Proteomes" id="UP000594121"/>
    </source>
</evidence>
<protein>
    <submittedName>
        <fullName evidence="6">4Fe-4S binding protein</fullName>
    </submittedName>
</protein>
<gene>
    <name evidence="6" type="ORF">IG193_09000</name>
</gene>
<keyword evidence="2" id="KW-0479">Metal-binding</keyword>
<dbReference type="Pfam" id="PF13237">
    <property type="entry name" value="Fer4_10"/>
    <property type="match status" value="1"/>
</dbReference>
<keyword evidence="3" id="KW-0408">Iron</keyword>
<dbReference type="GeneID" id="59150030"/>
<evidence type="ECO:0000259" key="5">
    <source>
        <dbReference type="PROSITE" id="PS51379"/>
    </source>
</evidence>
<dbReference type="InterPro" id="IPR017900">
    <property type="entry name" value="4Fe4S_Fe_S_CS"/>
</dbReference>
<name>A0A7L9FIW8_9CREN</name>
<dbReference type="GO" id="GO:0016491">
    <property type="term" value="F:oxidoreductase activity"/>
    <property type="evidence" value="ECO:0007669"/>
    <property type="project" value="UniProtKB-ARBA"/>
</dbReference>
<keyword evidence="7" id="KW-1185">Reference proteome</keyword>
<reference evidence="6 7" key="1">
    <citation type="submission" date="2020-10" db="EMBL/GenBank/DDBJ databases">
        <title>Thermofilum lucidum 3507LT sp. nov. a novel member of Thermofilaceae family isolated from Chile hot spring, and proposal of description order Thermofilales.</title>
        <authorList>
            <person name="Zayulina K.S."/>
            <person name="Elcheninov A.G."/>
            <person name="Toshchakov S.V."/>
            <person name="Kublanov I.V."/>
        </authorList>
    </citation>
    <scope>NUCLEOTIDE SEQUENCE [LARGE SCALE GENOMIC DNA]</scope>
    <source>
        <strain evidence="6 7">3507LT</strain>
    </source>
</reference>
<dbReference type="Gene3D" id="3.30.70.20">
    <property type="match status" value="3"/>
</dbReference>
<dbReference type="PANTHER" id="PTHR43687:SF1">
    <property type="entry name" value="FERREDOXIN III"/>
    <property type="match status" value="1"/>
</dbReference>
<dbReference type="InParanoid" id="A0A7L9FIW8"/>
<dbReference type="PROSITE" id="PS51379">
    <property type="entry name" value="4FE4S_FER_2"/>
    <property type="match status" value="4"/>
</dbReference>
<dbReference type="GO" id="GO:0046872">
    <property type="term" value="F:metal ion binding"/>
    <property type="evidence" value="ECO:0007669"/>
    <property type="project" value="UniProtKB-KW"/>
</dbReference>